<dbReference type="Pfam" id="PF00589">
    <property type="entry name" value="Phage_integrase"/>
    <property type="match status" value="1"/>
</dbReference>
<dbReference type="Gene3D" id="1.10.150.130">
    <property type="match status" value="1"/>
</dbReference>
<evidence type="ECO:0000256" key="3">
    <source>
        <dbReference type="ARBA" id="ARBA00023125"/>
    </source>
</evidence>
<dbReference type="NCBIfam" id="TIGR02249">
    <property type="entry name" value="integrase_gron"/>
    <property type="match status" value="1"/>
</dbReference>
<dbReference type="InterPro" id="IPR011946">
    <property type="entry name" value="Integrase_integron-type"/>
</dbReference>
<keyword evidence="7" id="KW-1185">Reference proteome</keyword>
<evidence type="ECO:0000256" key="1">
    <source>
        <dbReference type="ARBA" id="ARBA00008857"/>
    </source>
</evidence>
<feature type="domain" description="Tyr recombinase" evidence="5">
    <location>
        <begin position="254"/>
        <end position="467"/>
    </location>
</feature>
<dbReference type="InterPro" id="IPR010998">
    <property type="entry name" value="Integrase_recombinase_N"/>
</dbReference>
<dbReference type="RefSeq" id="WP_178935099.1">
    <property type="nucleotide sequence ID" value="NZ_JACBAZ010000024.1"/>
</dbReference>
<dbReference type="InterPro" id="IPR011010">
    <property type="entry name" value="DNA_brk_join_enz"/>
</dbReference>
<accession>A0A851GTS3</accession>
<dbReference type="CDD" id="cd01193">
    <property type="entry name" value="INT_IntI_C"/>
    <property type="match status" value="1"/>
</dbReference>
<dbReference type="GO" id="GO:0006310">
    <property type="term" value="P:DNA recombination"/>
    <property type="evidence" value="ECO:0007669"/>
    <property type="project" value="UniProtKB-KW"/>
</dbReference>
<keyword evidence="4" id="KW-0233">DNA recombination</keyword>
<name>A0A851GTS3_9BACT</name>
<reference evidence="6 7" key="1">
    <citation type="submission" date="2020-07" db="EMBL/GenBank/DDBJ databases">
        <title>Roseicoccus Jingziensis gen. nov., sp. nov., isolated from coastal seawater.</title>
        <authorList>
            <person name="Feng X."/>
        </authorList>
    </citation>
    <scope>NUCLEOTIDE SEQUENCE [LARGE SCALE GENOMIC DNA]</scope>
    <source>
        <strain evidence="6 7">N1E253</strain>
    </source>
</reference>
<dbReference type="Pfam" id="PF13495">
    <property type="entry name" value="Phage_int_SAM_4"/>
    <property type="match status" value="1"/>
</dbReference>
<dbReference type="PANTHER" id="PTHR30349">
    <property type="entry name" value="PHAGE INTEGRASE-RELATED"/>
    <property type="match status" value="1"/>
</dbReference>
<dbReference type="GO" id="GO:0003677">
    <property type="term" value="F:DNA binding"/>
    <property type="evidence" value="ECO:0007669"/>
    <property type="project" value="UniProtKB-KW"/>
</dbReference>
<dbReference type="EMBL" id="JACBAZ010000024">
    <property type="protein sequence ID" value="NWK57714.1"/>
    <property type="molecule type" value="Genomic_DNA"/>
</dbReference>
<evidence type="ECO:0000313" key="7">
    <source>
        <dbReference type="Proteomes" id="UP000557872"/>
    </source>
</evidence>
<dbReference type="InterPro" id="IPR004107">
    <property type="entry name" value="Integrase_SAM-like_N"/>
</dbReference>
<dbReference type="Proteomes" id="UP000557872">
    <property type="component" value="Unassembled WGS sequence"/>
</dbReference>
<comment type="similarity">
    <text evidence="1">Belongs to the 'phage' integrase family.</text>
</comment>
<dbReference type="SUPFAM" id="SSF56349">
    <property type="entry name" value="DNA breaking-rejoining enzymes"/>
    <property type="match status" value="1"/>
</dbReference>
<dbReference type="InterPro" id="IPR002104">
    <property type="entry name" value="Integrase_catalytic"/>
</dbReference>
<keyword evidence="2" id="KW-0229">DNA integration</keyword>
<proteinExistence type="inferred from homology"/>
<evidence type="ECO:0000313" key="6">
    <source>
        <dbReference type="EMBL" id="NWK57714.1"/>
    </source>
</evidence>
<organism evidence="6 7">
    <name type="scientific">Oceaniferula marina</name>
    <dbReference type="NCBI Taxonomy" id="2748318"/>
    <lineage>
        <taxon>Bacteria</taxon>
        <taxon>Pseudomonadati</taxon>
        <taxon>Verrucomicrobiota</taxon>
        <taxon>Verrucomicrobiia</taxon>
        <taxon>Verrucomicrobiales</taxon>
        <taxon>Verrucomicrobiaceae</taxon>
        <taxon>Oceaniferula</taxon>
    </lineage>
</organism>
<dbReference type="AlphaFoldDB" id="A0A851GTS3"/>
<keyword evidence="3" id="KW-0238">DNA-binding</keyword>
<protein>
    <submittedName>
        <fullName evidence="6">Integron integrase</fullName>
    </submittedName>
</protein>
<dbReference type="Gene3D" id="1.10.443.10">
    <property type="entry name" value="Intergrase catalytic core"/>
    <property type="match status" value="1"/>
</dbReference>
<dbReference type="InterPro" id="IPR050090">
    <property type="entry name" value="Tyrosine_recombinase_XerCD"/>
</dbReference>
<evidence type="ECO:0000259" key="5">
    <source>
        <dbReference type="PROSITE" id="PS51898"/>
    </source>
</evidence>
<sequence length="473" mass="54660">MKNRQSIKKDYFYRQYEQILINHGVPDNCRKYYRKHVEHWGRFLKARRSTVSEGGKQGVRKTQSEKNKEMREHLESWIIELSGYPEITDWHLRQNIDAVKLAHREMRGEKWALECDWGELVGNALYSAADEGKIESPVNIEEIIHQAAKKGLGAERANLVGRMVSQMRVSHYAYRTETSYREWLERFLLWGDPNGGEPTEGEAKRFLGDLAIRDDIAQSTQKQGVNALGYLFKKVMGIENPDFSDFIRARKKRRIPVVLSKDEVKTLLSVSSGFTGLMFKLMYGSGLRLMECMRLRVKDIDFANGLLLVREGKGGKDRRTPLPESLIPELQSHLEQIKLIYQEDREAGIAGVWLPHALSKKMKHASEEWIWFWLFPSPRLSLDPRSKEIRRHHSNENTPQKAIKVAARKANIHKRVSCHVLRHSFATHLLEDGRDIRTVQELLGHFDVKTTEIYTHVMNKQAGGVSSPLDDLL</sequence>
<evidence type="ECO:0000256" key="2">
    <source>
        <dbReference type="ARBA" id="ARBA00022908"/>
    </source>
</evidence>
<dbReference type="InterPro" id="IPR013762">
    <property type="entry name" value="Integrase-like_cat_sf"/>
</dbReference>
<dbReference type="PROSITE" id="PS51898">
    <property type="entry name" value="TYR_RECOMBINASE"/>
    <property type="match status" value="1"/>
</dbReference>
<gene>
    <name evidence="6" type="ORF">HW115_19000</name>
</gene>
<dbReference type="GO" id="GO:0015074">
    <property type="term" value="P:DNA integration"/>
    <property type="evidence" value="ECO:0007669"/>
    <property type="project" value="UniProtKB-KW"/>
</dbReference>
<comment type="caution">
    <text evidence="6">The sequence shown here is derived from an EMBL/GenBank/DDBJ whole genome shotgun (WGS) entry which is preliminary data.</text>
</comment>
<dbReference type="PANTHER" id="PTHR30349:SF64">
    <property type="entry name" value="PROPHAGE INTEGRASE INTD-RELATED"/>
    <property type="match status" value="1"/>
</dbReference>
<evidence type="ECO:0000256" key="4">
    <source>
        <dbReference type="ARBA" id="ARBA00023172"/>
    </source>
</evidence>